<dbReference type="PANTHER" id="PTHR48079:SF6">
    <property type="entry name" value="NAD(P)-BINDING DOMAIN-CONTAINING PROTEIN-RELATED"/>
    <property type="match status" value="1"/>
</dbReference>
<dbReference type="GO" id="GO:0004029">
    <property type="term" value="F:aldehyde dehydrogenase (NAD+) activity"/>
    <property type="evidence" value="ECO:0007669"/>
    <property type="project" value="TreeGrafter"/>
</dbReference>
<dbReference type="Gene3D" id="3.40.50.720">
    <property type="entry name" value="NAD(P)-binding Rossmann-like Domain"/>
    <property type="match status" value="1"/>
</dbReference>
<accession>A0A8H4KB99</accession>
<feature type="domain" description="NAD-dependent epimerase/dehydratase" evidence="1">
    <location>
        <begin position="6"/>
        <end position="238"/>
    </location>
</feature>
<sequence>MDTPKILLTGATGYVGGSVLTAILSNTSLQNLPITALVRTEAQATTISTLPVTPLLYTNLDDTSLLTQTAPAHDIVIHASLGYHIPAAKALLRGLAQRKKETAREVHYIHTSGTSNFGNRPISKKFTERRVFLDKDDIYAYEKMREGLEPYIQRTADVAVFEMGEELGVRTYIVCPPLIYGRGTGLFKTSSIPIPTLVRAAIARGEAIYVGDGQGVSDHAHIEDVAALYTLIVEKIVANEKVPFGKEGFFFANAGEQTWLEIAQEIARVGCQRGKLAAEPKSVTLTELSKDWFRGDEHVTELGLCSNSETRGERSRELGWEPLKDDSQWKETIAEEFDVALQAMA</sequence>
<comment type="caution">
    <text evidence="2">The sequence shown here is derived from an EMBL/GenBank/DDBJ whole genome shotgun (WGS) entry which is preliminary data.</text>
</comment>
<evidence type="ECO:0000313" key="2">
    <source>
        <dbReference type="EMBL" id="KAF4446704.1"/>
    </source>
</evidence>
<dbReference type="InterPro" id="IPR001509">
    <property type="entry name" value="Epimerase_deHydtase"/>
</dbReference>
<dbReference type="EMBL" id="JAADJG010000445">
    <property type="protein sequence ID" value="KAF4446704.1"/>
    <property type="molecule type" value="Genomic_DNA"/>
</dbReference>
<gene>
    <name evidence="2" type="ORF">F53441_9637</name>
</gene>
<dbReference type="InterPro" id="IPR051783">
    <property type="entry name" value="NAD(P)-dependent_oxidoreduct"/>
</dbReference>
<dbReference type="Pfam" id="PF01370">
    <property type="entry name" value="Epimerase"/>
    <property type="match status" value="1"/>
</dbReference>
<dbReference type="PANTHER" id="PTHR48079">
    <property type="entry name" value="PROTEIN YEEZ"/>
    <property type="match status" value="1"/>
</dbReference>
<dbReference type="GO" id="GO:0005737">
    <property type="term" value="C:cytoplasm"/>
    <property type="evidence" value="ECO:0007669"/>
    <property type="project" value="TreeGrafter"/>
</dbReference>
<dbReference type="OrthoDB" id="10262413at2759"/>
<protein>
    <recommendedName>
        <fullName evidence="1">NAD-dependent epimerase/dehydratase domain-containing protein</fullName>
    </recommendedName>
</protein>
<reference evidence="2" key="1">
    <citation type="submission" date="2020-01" db="EMBL/GenBank/DDBJ databases">
        <title>Identification and distribution of gene clusters putatively required for synthesis of sphingolipid metabolism inhibitors in phylogenetically diverse species of the filamentous fungus Fusarium.</title>
        <authorList>
            <person name="Kim H.-S."/>
            <person name="Busman M."/>
            <person name="Brown D.W."/>
            <person name="Divon H."/>
            <person name="Uhlig S."/>
            <person name="Proctor R.H."/>
        </authorList>
    </citation>
    <scope>NUCLEOTIDE SEQUENCE</scope>
    <source>
        <strain evidence="2">NRRL 53441</strain>
    </source>
</reference>
<proteinExistence type="predicted"/>
<keyword evidence="3" id="KW-1185">Reference proteome</keyword>
<name>A0A8H4KB99_9HYPO</name>
<evidence type="ECO:0000259" key="1">
    <source>
        <dbReference type="Pfam" id="PF01370"/>
    </source>
</evidence>
<organism evidence="2 3">
    <name type="scientific">Fusarium austroafricanum</name>
    <dbReference type="NCBI Taxonomy" id="2364996"/>
    <lineage>
        <taxon>Eukaryota</taxon>
        <taxon>Fungi</taxon>
        <taxon>Dikarya</taxon>
        <taxon>Ascomycota</taxon>
        <taxon>Pezizomycotina</taxon>
        <taxon>Sordariomycetes</taxon>
        <taxon>Hypocreomycetidae</taxon>
        <taxon>Hypocreales</taxon>
        <taxon>Nectriaceae</taxon>
        <taxon>Fusarium</taxon>
        <taxon>Fusarium concolor species complex</taxon>
    </lineage>
</organism>
<dbReference type="SUPFAM" id="SSF51735">
    <property type="entry name" value="NAD(P)-binding Rossmann-fold domains"/>
    <property type="match status" value="1"/>
</dbReference>
<dbReference type="AlphaFoldDB" id="A0A8H4KB99"/>
<dbReference type="Proteomes" id="UP000605986">
    <property type="component" value="Unassembled WGS sequence"/>
</dbReference>
<evidence type="ECO:0000313" key="3">
    <source>
        <dbReference type="Proteomes" id="UP000605986"/>
    </source>
</evidence>
<dbReference type="InterPro" id="IPR036291">
    <property type="entry name" value="NAD(P)-bd_dom_sf"/>
</dbReference>